<evidence type="ECO:0000256" key="3">
    <source>
        <dbReference type="RuleBase" id="RU363015"/>
    </source>
</evidence>
<comment type="caution">
    <text evidence="4">The sequence shown here is derived from an EMBL/GenBank/DDBJ whole genome shotgun (WGS) entry which is preliminary data.</text>
</comment>
<dbReference type="Gene3D" id="3.40.50.450">
    <property type="match status" value="1"/>
</dbReference>
<comment type="catalytic activity">
    <reaction evidence="1">
        <text>AMP + H2O = D-ribose 5-phosphate + adenine</text>
        <dbReference type="Rhea" id="RHEA:20129"/>
        <dbReference type="ChEBI" id="CHEBI:15377"/>
        <dbReference type="ChEBI" id="CHEBI:16708"/>
        <dbReference type="ChEBI" id="CHEBI:78346"/>
        <dbReference type="ChEBI" id="CHEBI:456215"/>
        <dbReference type="EC" id="3.2.2.4"/>
    </reaction>
</comment>
<dbReference type="GO" id="GO:0009691">
    <property type="term" value="P:cytokinin biosynthetic process"/>
    <property type="evidence" value="ECO:0007669"/>
    <property type="project" value="UniProtKB-UniRule"/>
</dbReference>
<dbReference type="InterPro" id="IPR005269">
    <property type="entry name" value="LOG"/>
</dbReference>
<evidence type="ECO:0000256" key="1">
    <source>
        <dbReference type="ARBA" id="ARBA00000274"/>
    </source>
</evidence>
<name>A0A0D6MPY7_9PROT</name>
<dbReference type="InterPro" id="IPR031100">
    <property type="entry name" value="LOG_fam"/>
</dbReference>
<sequence>MQAARELGMGLAQAGITLVYGGGNVGLMGSVADGAISRNGAVYGVIPTFLRDREVMHHGVMDLEVTETMHERKTRMFARADVFLILPGGLGTFDELMEIMTWRQLGLHDKPILIVDIAGWSRFVVAAVDAAIAQGFASPTARDLFEVVPDVAAALSRLSEGATPATPGEVERL</sequence>
<evidence type="ECO:0000313" key="5">
    <source>
        <dbReference type="Proteomes" id="UP000032679"/>
    </source>
</evidence>
<dbReference type="NCBIfam" id="TIGR00730">
    <property type="entry name" value="Rossman fold protein, TIGR00730 family"/>
    <property type="match status" value="1"/>
</dbReference>
<reference evidence="4 5" key="1">
    <citation type="submission" date="2012-10" db="EMBL/GenBank/DDBJ databases">
        <title>Genome sequencing of Tanticharoenia sakaeratensis NBRC 103193.</title>
        <authorList>
            <person name="Azuma Y."/>
            <person name="Hadano H."/>
            <person name="Hirakawa H."/>
            <person name="Matsushita K."/>
        </authorList>
    </citation>
    <scope>NUCLEOTIDE SEQUENCE [LARGE SCALE GENOMIC DNA]</scope>
    <source>
        <strain evidence="4 5">NBRC 103193</strain>
    </source>
</reference>
<dbReference type="EC" id="3.2.2.n1" evidence="3"/>
<dbReference type="STRING" id="1231623.Tasa_046_035"/>
<dbReference type="AlphaFoldDB" id="A0A0D6MPY7"/>
<evidence type="ECO:0000256" key="2">
    <source>
        <dbReference type="ARBA" id="ARBA00006763"/>
    </source>
</evidence>
<dbReference type="GO" id="GO:0008714">
    <property type="term" value="F:AMP nucleosidase activity"/>
    <property type="evidence" value="ECO:0007669"/>
    <property type="project" value="UniProtKB-EC"/>
</dbReference>
<dbReference type="PANTHER" id="PTHR31223">
    <property type="entry name" value="LOG FAMILY PROTEIN YJL055W"/>
    <property type="match status" value="1"/>
</dbReference>
<comment type="similarity">
    <text evidence="2 3">Belongs to the LOG family.</text>
</comment>
<organism evidence="4 5">
    <name type="scientific">Tanticharoenia sakaeratensis NBRC 103193</name>
    <dbReference type="NCBI Taxonomy" id="1231623"/>
    <lineage>
        <taxon>Bacteria</taxon>
        <taxon>Pseudomonadati</taxon>
        <taxon>Pseudomonadota</taxon>
        <taxon>Alphaproteobacteria</taxon>
        <taxon>Acetobacterales</taxon>
        <taxon>Acetobacteraceae</taxon>
        <taxon>Tanticharoenia</taxon>
    </lineage>
</organism>
<keyword evidence="5" id="KW-1185">Reference proteome</keyword>
<proteinExistence type="inferred from homology"/>
<evidence type="ECO:0000313" key="4">
    <source>
        <dbReference type="EMBL" id="GAN55353.1"/>
    </source>
</evidence>
<dbReference type="PANTHER" id="PTHR31223:SF70">
    <property type="entry name" value="LOG FAMILY PROTEIN YJL055W"/>
    <property type="match status" value="1"/>
</dbReference>
<dbReference type="Pfam" id="PF03641">
    <property type="entry name" value="Lysine_decarbox"/>
    <property type="match status" value="1"/>
</dbReference>
<dbReference type="SUPFAM" id="SSF102405">
    <property type="entry name" value="MCP/YpsA-like"/>
    <property type="match status" value="1"/>
</dbReference>
<protein>
    <recommendedName>
        <fullName evidence="3">Cytokinin riboside 5'-monophosphate phosphoribohydrolase</fullName>
        <ecNumber evidence="3">3.2.2.n1</ecNumber>
    </recommendedName>
</protein>
<dbReference type="GO" id="GO:0005829">
    <property type="term" value="C:cytosol"/>
    <property type="evidence" value="ECO:0007669"/>
    <property type="project" value="TreeGrafter"/>
</dbReference>
<keyword evidence="3" id="KW-0378">Hydrolase</keyword>
<gene>
    <name evidence="4" type="ORF">Tasa_046_035</name>
</gene>
<keyword evidence="3" id="KW-0203">Cytokinin biosynthesis</keyword>
<dbReference type="Proteomes" id="UP000032679">
    <property type="component" value="Unassembled WGS sequence"/>
</dbReference>
<dbReference type="EMBL" id="BALE01000046">
    <property type="protein sequence ID" value="GAN55353.1"/>
    <property type="molecule type" value="Genomic_DNA"/>
</dbReference>
<accession>A0A0D6MPY7</accession>